<keyword evidence="4" id="KW-1185">Reference proteome</keyword>
<dbReference type="InterPro" id="IPR004314">
    <property type="entry name" value="Neprosin"/>
</dbReference>
<evidence type="ECO:0000313" key="3">
    <source>
        <dbReference type="EMBL" id="EFH48420.1"/>
    </source>
</evidence>
<reference evidence="4" key="1">
    <citation type="journal article" date="2011" name="Nat. Genet.">
        <title>The Arabidopsis lyrata genome sequence and the basis of rapid genome size change.</title>
        <authorList>
            <person name="Hu T.T."/>
            <person name="Pattyn P."/>
            <person name="Bakker E.G."/>
            <person name="Cao J."/>
            <person name="Cheng J.-F."/>
            <person name="Clark R.M."/>
            <person name="Fahlgren N."/>
            <person name="Fawcett J.A."/>
            <person name="Grimwood J."/>
            <person name="Gundlach H."/>
            <person name="Haberer G."/>
            <person name="Hollister J.D."/>
            <person name="Ossowski S."/>
            <person name="Ottilar R.P."/>
            <person name="Salamov A.A."/>
            <person name="Schneeberger K."/>
            <person name="Spannagl M."/>
            <person name="Wang X."/>
            <person name="Yang L."/>
            <person name="Nasrallah M.E."/>
            <person name="Bergelson J."/>
            <person name="Carrington J.C."/>
            <person name="Gaut B.S."/>
            <person name="Schmutz J."/>
            <person name="Mayer K.F.X."/>
            <person name="Van de Peer Y."/>
            <person name="Grigoriev I.V."/>
            <person name="Nordborg M."/>
            <person name="Weigel D."/>
            <person name="Guo Y.-L."/>
        </authorList>
    </citation>
    <scope>NUCLEOTIDE SEQUENCE [LARGE SCALE GENOMIC DNA]</scope>
    <source>
        <strain evidence="4">cv. MN47</strain>
    </source>
</reference>
<sequence length="369" mass="41058">MSTGVRIALVMNLLPFLFSPALIRSDPNMVPLRTFKIRENVTYDCINIYKQPGLEHPLLQNHKIQMKPSFARHELKNQTDNTKTYKNKMGCPHGTVPILRNSKEYITNAQLFAEKYVYPLSGDSPGTHIAGVKSQNGPYHGVEASFSIHNINIERDQASYAQLYVGSGLNNKVNFIQAGWMINPSLFGDGDVWSYGFWKGENGKGCYNTACPGFVQVSQEVPIAQPLDQPHEHLLHYSIHQDKQTGNWWITKLILNAPNIDVGYWPKELFNLIGTGANMVGVGGAVQASHQGSSPPMGNGKFPTGDRKESAMFANIEVLNSNYEQRRIDSFPMEKLLDSPKCYGIRTDKVKLLDFTFNYGGPGGNSCGV</sequence>
<dbReference type="InterPro" id="IPR025521">
    <property type="entry name" value="Neprosin_propep"/>
</dbReference>
<dbReference type="Pfam" id="PF03080">
    <property type="entry name" value="Neprosin"/>
    <property type="match status" value="1"/>
</dbReference>
<dbReference type="PANTHER" id="PTHR31589">
    <property type="entry name" value="PROTEIN, PUTATIVE (DUF239)-RELATED-RELATED"/>
    <property type="match status" value="1"/>
</dbReference>
<feature type="domain" description="Neprosin PEP catalytic" evidence="2">
    <location>
        <begin position="120"/>
        <end position="368"/>
    </location>
</feature>
<feature type="chain" id="PRO_5003102705" description="Neprosin PEP catalytic domain-containing protein" evidence="1">
    <location>
        <begin position="24"/>
        <end position="369"/>
    </location>
</feature>
<keyword evidence="1" id="KW-0732">Signal</keyword>
<dbReference type="STRING" id="81972.D7M3Y5"/>
<dbReference type="HOGENOM" id="CLU_030538_1_0_1"/>
<organism evidence="4">
    <name type="scientific">Arabidopsis lyrata subsp. lyrata</name>
    <name type="common">Lyre-leaved rock-cress</name>
    <dbReference type="NCBI Taxonomy" id="81972"/>
    <lineage>
        <taxon>Eukaryota</taxon>
        <taxon>Viridiplantae</taxon>
        <taxon>Streptophyta</taxon>
        <taxon>Embryophyta</taxon>
        <taxon>Tracheophyta</taxon>
        <taxon>Spermatophyta</taxon>
        <taxon>Magnoliopsida</taxon>
        <taxon>eudicotyledons</taxon>
        <taxon>Gunneridae</taxon>
        <taxon>Pentapetalae</taxon>
        <taxon>rosids</taxon>
        <taxon>malvids</taxon>
        <taxon>Brassicales</taxon>
        <taxon>Brassicaceae</taxon>
        <taxon>Camelineae</taxon>
        <taxon>Arabidopsis</taxon>
    </lineage>
</organism>
<dbReference type="Pfam" id="PF14365">
    <property type="entry name" value="Neprosin_AP"/>
    <property type="match status" value="1"/>
</dbReference>
<dbReference type="InterPro" id="IPR053168">
    <property type="entry name" value="Glutamic_endopeptidase"/>
</dbReference>
<dbReference type="Gene3D" id="3.90.1320.10">
    <property type="entry name" value="Outer-capsid protein sigma 3, large lobe"/>
    <property type="match status" value="1"/>
</dbReference>
<dbReference type="PROSITE" id="PS52045">
    <property type="entry name" value="NEPROSIN_PEP_CD"/>
    <property type="match status" value="1"/>
</dbReference>
<evidence type="ECO:0000256" key="1">
    <source>
        <dbReference type="SAM" id="SignalP"/>
    </source>
</evidence>
<proteinExistence type="predicted"/>
<accession>D7M3Y5</accession>
<dbReference type="AlphaFoldDB" id="D7M3Y5"/>
<gene>
    <name evidence="3" type="ORF">ARALYDRAFT_489393</name>
</gene>
<dbReference type="Proteomes" id="UP000008694">
    <property type="component" value="Unassembled WGS sequence"/>
</dbReference>
<dbReference type="PANTHER" id="PTHR31589:SF60">
    <property type="entry name" value="NEPROSIN DOMAIN-CONTAINING PROTEIN-RELATED"/>
    <property type="match status" value="1"/>
</dbReference>
<dbReference type="OrthoDB" id="1022767at2759"/>
<dbReference type="Gramene" id="fgenesh2_kg.6__2527__AT5G25410.1">
    <property type="protein sequence ID" value="fgenesh2_kg.6__2527__AT5G25410.1"/>
    <property type="gene ID" value="fgenesh2_kg.6__2527__AT5G25410.1"/>
</dbReference>
<evidence type="ECO:0000259" key="2">
    <source>
        <dbReference type="PROSITE" id="PS52045"/>
    </source>
</evidence>
<name>D7M3Y5_ARALL</name>
<protein>
    <recommendedName>
        <fullName evidence="2">Neprosin PEP catalytic domain-containing protein</fullName>
    </recommendedName>
</protein>
<evidence type="ECO:0000313" key="4">
    <source>
        <dbReference type="Proteomes" id="UP000008694"/>
    </source>
</evidence>
<feature type="signal peptide" evidence="1">
    <location>
        <begin position="1"/>
        <end position="23"/>
    </location>
</feature>
<dbReference type="EMBL" id="GL348718">
    <property type="protein sequence ID" value="EFH48420.1"/>
    <property type="molecule type" value="Genomic_DNA"/>
</dbReference>